<evidence type="ECO:0000256" key="1">
    <source>
        <dbReference type="ARBA" id="ARBA00004141"/>
    </source>
</evidence>
<keyword evidence="5" id="KW-0812">Transmembrane</keyword>
<dbReference type="AlphaFoldDB" id="A0A2C4Q841"/>
<evidence type="ECO:0000256" key="4">
    <source>
        <dbReference type="ARBA" id="ARBA00022544"/>
    </source>
</evidence>
<proteinExistence type="inferred from homology"/>
<accession>A0A2C4Q841</accession>
<dbReference type="GO" id="GO:0016020">
    <property type="term" value="C:membrane"/>
    <property type="evidence" value="ECO:0007669"/>
    <property type="project" value="UniProtKB-SubCell"/>
</dbReference>
<evidence type="ECO:0000313" key="8">
    <source>
        <dbReference type="EMBL" id="PHD60613.1"/>
    </source>
</evidence>
<keyword evidence="6" id="KW-1133">Transmembrane helix</keyword>
<comment type="similarity">
    <text evidence="2">Belongs to the amino acid-polyamine-organocation (APC) superfamily. Spore germination protein (SGP) (TC 2.A.3.9) family.</text>
</comment>
<organism evidence="8 9">
    <name type="scientific">Bacillus toyonensis</name>
    <dbReference type="NCBI Taxonomy" id="155322"/>
    <lineage>
        <taxon>Bacteria</taxon>
        <taxon>Bacillati</taxon>
        <taxon>Bacillota</taxon>
        <taxon>Bacilli</taxon>
        <taxon>Bacillales</taxon>
        <taxon>Bacillaceae</taxon>
        <taxon>Bacillus</taxon>
        <taxon>Bacillus cereus group</taxon>
    </lineage>
</organism>
<dbReference type="Proteomes" id="UP000225997">
    <property type="component" value="Unassembled WGS sequence"/>
</dbReference>
<dbReference type="GO" id="GO:0009847">
    <property type="term" value="P:spore germination"/>
    <property type="evidence" value="ECO:0007669"/>
    <property type="project" value="InterPro"/>
</dbReference>
<evidence type="ECO:0000256" key="3">
    <source>
        <dbReference type="ARBA" id="ARBA00022448"/>
    </source>
</evidence>
<keyword evidence="3" id="KW-0813">Transport</keyword>
<evidence type="ECO:0000256" key="6">
    <source>
        <dbReference type="ARBA" id="ARBA00022989"/>
    </source>
</evidence>
<comment type="subcellular location">
    <subcellularLocation>
        <location evidence="1">Membrane</location>
        <topology evidence="1">Multi-pass membrane protein</topology>
    </subcellularLocation>
</comment>
<dbReference type="Gene3D" id="1.20.1740.10">
    <property type="entry name" value="Amino acid/polyamine transporter I"/>
    <property type="match status" value="1"/>
</dbReference>
<reference evidence="8 9" key="1">
    <citation type="submission" date="2017-09" db="EMBL/GenBank/DDBJ databases">
        <title>Large-scale bioinformatics analysis of Bacillus genomes uncovers conserved roles of natural products in bacterial physiology.</title>
        <authorList>
            <consortium name="Agbiome Team Llc"/>
            <person name="Bleich R.M."/>
            <person name="Grubbs K.J."/>
            <person name="Santa Maria K.C."/>
            <person name="Allen S.E."/>
            <person name="Farag S."/>
            <person name="Shank E.A."/>
            <person name="Bowers A."/>
        </authorList>
    </citation>
    <scope>NUCLEOTIDE SEQUENCE [LARGE SCALE GENOMIC DNA]</scope>
    <source>
        <strain evidence="8 9">AFS044250</strain>
    </source>
</reference>
<dbReference type="NCBIfam" id="TIGR00912">
    <property type="entry name" value="2A0309"/>
    <property type="match status" value="1"/>
</dbReference>
<evidence type="ECO:0000256" key="5">
    <source>
        <dbReference type="ARBA" id="ARBA00022692"/>
    </source>
</evidence>
<name>A0A2C4Q841_9BACI</name>
<keyword evidence="7" id="KW-0472">Membrane</keyword>
<evidence type="ECO:0000256" key="2">
    <source>
        <dbReference type="ARBA" id="ARBA00007998"/>
    </source>
</evidence>
<dbReference type="PANTHER" id="PTHR34975:SF2">
    <property type="entry name" value="SPORE GERMINATION PROTEIN A2"/>
    <property type="match status" value="1"/>
</dbReference>
<dbReference type="InterPro" id="IPR004761">
    <property type="entry name" value="Spore_GerAB"/>
</dbReference>
<keyword evidence="4" id="KW-0309">Germination</keyword>
<gene>
    <name evidence="8" type="ORF">COF40_27455</name>
</gene>
<protein>
    <submittedName>
        <fullName evidence="8">Uncharacterized protein</fullName>
    </submittedName>
</protein>
<dbReference type="PANTHER" id="PTHR34975">
    <property type="entry name" value="SPORE GERMINATION PROTEIN A2"/>
    <property type="match status" value="1"/>
</dbReference>
<sequence>MIIMNPKYQLSGLQFFFFIVQTQIGIAVLSLPYAVFQHSRTDSWLTVILAGICVNGCILIMWFLAKRFPKDTIFEIIKIVFGIRLGRLFTISYIIYFIFMISTILSLFSNIIQLWLLPNTPSWIPKLLLLCISIYVAKDNIKIIARFFVLTAIFLFFFLFLSMYALKEANFFYILPVGKNGIDSILKGVHEGFLSFLGFEIFMILFPYIQTNVTTKLRIAFAANMFTTFFYAILTLICLVFFSPKEMKIIPQPILYLIKSFEFKIVERPDILFTSTWIILMSSTIMAYLYGASRGLQSIYEKYKRKTFVYGVSIISLIITLIFNTLAEANTLSHIVSKIGLIFSLGLPLCLLIFSLLRNKTNR</sequence>
<comment type="caution">
    <text evidence="8">The sequence shown here is derived from an EMBL/GenBank/DDBJ whole genome shotgun (WGS) entry which is preliminary data.</text>
</comment>
<dbReference type="EMBL" id="NUSQ01000180">
    <property type="protein sequence ID" value="PHD60613.1"/>
    <property type="molecule type" value="Genomic_DNA"/>
</dbReference>
<dbReference type="Pfam" id="PF03845">
    <property type="entry name" value="Spore_permease"/>
    <property type="match status" value="1"/>
</dbReference>
<evidence type="ECO:0000256" key="7">
    <source>
        <dbReference type="ARBA" id="ARBA00023136"/>
    </source>
</evidence>
<evidence type="ECO:0000313" key="9">
    <source>
        <dbReference type="Proteomes" id="UP000225997"/>
    </source>
</evidence>